<reference evidence="1 2" key="1">
    <citation type="journal article" date="2015" name="BMC Genomics">
        <title>Insights from the genome of Ophiocordyceps polyrhachis-furcata to pathogenicity and host specificity in insect fungi.</title>
        <authorList>
            <person name="Wichadakul D."/>
            <person name="Kobmoo N."/>
            <person name="Ingsriswang S."/>
            <person name="Tangphatsornruang S."/>
            <person name="Chantasingh D."/>
            <person name="Luangsa-ard J.J."/>
            <person name="Eurwilaichitr L."/>
        </authorList>
    </citation>
    <scope>NUCLEOTIDE SEQUENCE [LARGE SCALE GENOMIC DNA]</scope>
    <source>
        <strain evidence="1 2">BCC 54312</strain>
    </source>
</reference>
<evidence type="ECO:0000313" key="1">
    <source>
        <dbReference type="EMBL" id="RCI12253.1"/>
    </source>
</evidence>
<feature type="non-terminal residue" evidence="1">
    <location>
        <position position="188"/>
    </location>
</feature>
<comment type="caution">
    <text evidence="1">The sequence shown here is derived from an EMBL/GenBank/DDBJ whole genome shotgun (WGS) entry which is preliminary data.</text>
</comment>
<dbReference type="AlphaFoldDB" id="A0A367LCV2"/>
<protein>
    <submittedName>
        <fullName evidence="1">Uncharacterized protein</fullName>
    </submittedName>
</protein>
<accession>A0A367LCV2</accession>
<name>A0A367LCV2_9HYPO</name>
<dbReference type="EMBL" id="LKCN02000007">
    <property type="protein sequence ID" value="RCI12253.1"/>
    <property type="molecule type" value="Genomic_DNA"/>
</dbReference>
<organism evidence="1 2">
    <name type="scientific">Ophiocordyceps polyrhachis-furcata BCC 54312</name>
    <dbReference type="NCBI Taxonomy" id="1330021"/>
    <lineage>
        <taxon>Eukaryota</taxon>
        <taxon>Fungi</taxon>
        <taxon>Dikarya</taxon>
        <taxon>Ascomycota</taxon>
        <taxon>Pezizomycotina</taxon>
        <taxon>Sordariomycetes</taxon>
        <taxon>Hypocreomycetidae</taxon>
        <taxon>Hypocreales</taxon>
        <taxon>Ophiocordycipitaceae</taxon>
        <taxon>Ophiocordyceps</taxon>
    </lineage>
</organism>
<evidence type="ECO:0000313" key="2">
    <source>
        <dbReference type="Proteomes" id="UP000253664"/>
    </source>
</evidence>
<gene>
    <name evidence="1" type="ORF">L249_1332</name>
</gene>
<dbReference type="Proteomes" id="UP000253664">
    <property type="component" value="Unassembled WGS sequence"/>
</dbReference>
<proteinExistence type="predicted"/>
<keyword evidence="2" id="KW-1185">Reference proteome</keyword>
<sequence length="188" mass="21116">MRLRQLPVEGLIGRQVNDDAAWAGADAAPGKAGITHRNTPYLALGTANGESLVLYFASLAFLTLFDFHLACCIHLYLLGQPIKSWAAELVVVLLLASRLRQYVVGMVYRQRPELETSVPARESQSMYECVRNFYETPCLRLVEEDEVEVKERAVGRHNAHTDNKIRHAKAQLPAKPLSGYMWRNSYSG</sequence>